<dbReference type="EMBL" id="FNDX01000017">
    <property type="protein sequence ID" value="SDJ45842.1"/>
    <property type="molecule type" value="Genomic_DNA"/>
</dbReference>
<dbReference type="SUPFAM" id="SSF52047">
    <property type="entry name" value="RNI-like"/>
    <property type="match status" value="1"/>
</dbReference>
<accession>A0A1G8TWI1</accession>
<dbReference type="Proteomes" id="UP000199050">
    <property type="component" value="Unassembled WGS sequence"/>
</dbReference>
<organism evidence="2 3">
    <name type="scientific">Paenibacillus typhae</name>
    <dbReference type="NCBI Taxonomy" id="1174501"/>
    <lineage>
        <taxon>Bacteria</taxon>
        <taxon>Bacillati</taxon>
        <taxon>Bacillota</taxon>
        <taxon>Bacilli</taxon>
        <taxon>Bacillales</taxon>
        <taxon>Paenibacillaceae</taxon>
        <taxon>Paenibacillus</taxon>
    </lineage>
</organism>
<proteinExistence type="predicted"/>
<dbReference type="RefSeq" id="WP_090715525.1">
    <property type="nucleotide sequence ID" value="NZ_CBCSKY010000024.1"/>
</dbReference>
<evidence type="ECO:0000256" key="1">
    <source>
        <dbReference type="SAM" id="MobiDB-lite"/>
    </source>
</evidence>
<sequence>MTEVKLAVGYDEYEDGQRMNTEIERLSASPEAAQLTSLIIGDWGQAYENSSDEVVEALVKHSGSFPALRKLFIGDMSFEECEISWITQTDLSPLLPAYPELQSLTIQGGTDLGLSKLQHDKLEELIIITGGLSKKVLAEIAAGSLPNLRRLELYLGVDNYGFDGSLEDLLPLIEPGKFPQLTYLGLKNSEIQDEIAEALADAPILDQLHTLDLSLGTLSDKGAEVLLASERIKKLQALNLSYHYMSDNMITRWRASGLPVDVSDQQKSDDDEDWRYPSITE</sequence>
<dbReference type="InterPro" id="IPR032675">
    <property type="entry name" value="LRR_dom_sf"/>
</dbReference>
<reference evidence="3" key="1">
    <citation type="submission" date="2016-10" db="EMBL/GenBank/DDBJ databases">
        <authorList>
            <person name="Varghese N."/>
            <person name="Submissions S."/>
        </authorList>
    </citation>
    <scope>NUCLEOTIDE SEQUENCE [LARGE SCALE GENOMIC DNA]</scope>
    <source>
        <strain evidence="3">CGMCC 1.11012</strain>
    </source>
</reference>
<dbReference type="OrthoDB" id="9781345at2"/>
<dbReference type="NCBIfam" id="NF038076">
    <property type="entry name" value="fam_STM4015"/>
    <property type="match status" value="1"/>
</dbReference>
<dbReference type="Pfam" id="PF13516">
    <property type="entry name" value="LRR_6"/>
    <property type="match status" value="1"/>
</dbReference>
<dbReference type="InterPro" id="IPR001611">
    <property type="entry name" value="Leu-rich_rpt"/>
</dbReference>
<feature type="region of interest" description="Disordered" evidence="1">
    <location>
        <begin position="261"/>
        <end position="281"/>
    </location>
</feature>
<name>A0A1G8TWI1_9BACL</name>
<protein>
    <submittedName>
        <fullName evidence="2">Leucine Rich repeat-containing protein</fullName>
    </submittedName>
</protein>
<dbReference type="InterPro" id="IPR047722">
    <property type="entry name" value="STM4015-like"/>
</dbReference>
<evidence type="ECO:0000313" key="3">
    <source>
        <dbReference type="Proteomes" id="UP000199050"/>
    </source>
</evidence>
<keyword evidence="3" id="KW-1185">Reference proteome</keyword>
<dbReference type="STRING" id="1174501.SAMN05216192_117101"/>
<dbReference type="Gene3D" id="3.80.10.10">
    <property type="entry name" value="Ribonuclease Inhibitor"/>
    <property type="match status" value="1"/>
</dbReference>
<gene>
    <name evidence="2" type="ORF">SAMN05216192_117101</name>
</gene>
<evidence type="ECO:0000313" key="2">
    <source>
        <dbReference type="EMBL" id="SDJ45842.1"/>
    </source>
</evidence>
<dbReference type="AlphaFoldDB" id="A0A1G8TWI1"/>